<keyword evidence="2" id="KW-0597">Phosphoprotein</keyword>
<dbReference type="GO" id="GO:0006633">
    <property type="term" value="P:fatty acid biosynthetic process"/>
    <property type="evidence" value="ECO:0007669"/>
    <property type="project" value="TreeGrafter"/>
</dbReference>
<dbReference type="GO" id="GO:0044550">
    <property type="term" value="P:secondary metabolite biosynthetic process"/>
    <property type="evidence" value="ECO:0007669"/>
    <property type="project" value="UniProtKB-ARBA"/>
</dbReference>
<evidence type="ECO:0000313" key="6">
    <source>
        <dbReference type="EMBL" id="CEL03071.1"/>
    </source>
</evidence>
<dbReference type="SUPFAM" id="SSF51735">
    <property type="entry name" value="NAD(P)-binding Rossmann-fold domains"/>
    <property type="match status" value="2"/>
</dbReference>
<dbReference type="AlphaFoldDB" id="A0A0U5G0X8"/>
<evidence type="ECO:0000313" key="7">
    <source>
        <dbReference type="Proteomes" id="UP000054771"/>
    </source>
</evidence>
<dbReference type="InterPro" id="IPR020843">
    <property type="entry name" value="ER"/>
</dbReference>
<dbReference type="GO" id="GO:0016491">
    <property type="term" value="F:oxidoreductase activity"/>
    <property type="evidence" value="ECO:0007669"/>
    <property type="project" value="InterPro"/>
</dbReference>
<keyword evidence="7" id="KW-1185">Reference proteome</keyword>
<feature type="domain" description="Enoyl reductase (ER)" evidence="5">
    <location>
        <begin position="83"/>
        <end position="392"/>
    </location>
</feature>
<dbReference type="GO" id="GO:1901336">
    <property type="term" value="P:lactone biosynthetic process"/>
    <property type="evidence" value="ECO:0007669"/>
    <property type="project" value="UniProtKB-ARBA"/>
</dbReference>
<dbReference type="Pfam" id="PF08240">
    <property type="entry name" value="ADH_N"/>
    <property type="match status" value="1"/>
</dbReference>
<dbReference type="Pfam" id="PF08659">
    <property type="entry name" value="KR"/>
    <property type="match status" value="1"/>
</dbReference>
<organism evidence="6 7">
    <name type="scientific">Aspergillus calidoustus</name>
    <dbReference type="NCBI Taxonomy" id="454130"/>
    <lineage>
        <taxon>Eukaryota</taxon>
        <taxon>Fungi</taxon>
        <taxon>Dikarya</taxon>
        <taxon>Ascomycota</taxon>
        <taxon>Pezizomycotina</taxon>
        <taxon>Eurotiomycetes</taxon>
        <taxon>Eurotiomycetidae</taxon>
        <taxon>Eurotiales</taxon>
        <taxon>Aspergillaceae</taxon>
        <taxon>Aspergillus</taxon>
        <taxon>Aspergillus subgen. Nidulantes</taxon>
    </lineage>
</organism>
<dbReference type="Gene3D" id="3.40.50.720">
    <property type="entry name" value="NAD(P)-binding Rossmann-like Domain"/>
    <property type="match status" value="1"/>
</dbReference>
<evidence type="ECO:0000256" key="3">
    <source>
        <dbReference type="ARBA" id="ARBA00022679"/>
    </source>
</evidence>
<dbReference type="CDD" id="cd05195">
    <property type="entry name" value="enoyl_red"/>
    <property type="match status" value="1"/>
</dbReference>
<dbReference type="SMART" id="SM00829">
    <property type="entry name" value="PKS_ER"/>
    <property type="match status" value="1"/>
</dbReference>
<dbReference type="SUPFAM" id="SSF50129">
    <property type="entry name" value="GroES-like"/>
    <property type="match status" value="1"/>
</dbReference>
<reference evidence="7" key="1">
    <citation type="journal article" date="2016" name="Genome Announc.">
        <title>Draft genome sequences of fungus Aspergillus calidoustus.</title>
        <authorList>
            <person name="Horn F."/>
            <person name="Linde J."/>
            <person name="Mattern D.J."/>
            <person name="Walther G."/>
            <person name="Guthke R."/>
            <person name="Scherlach K."/>
            <person name="Martin K."/>
            <person name="Brakhage A.A."/>
            <person name="Petzke L."/>
            <person name="Valiante V."/>
        </authorList>
    </citation>
    <scope>NUCLEOTIDE SEQUENCE [LARGE SCALE GENOMIC DNA]</scope>
    <source>
        <strain evidence="7">SF006504</strain>
    </source>
</reference>
<dbReference type="FunFam" id="3.40.50.720:FF:000209">
    <property type="entry name" value="Polyketide synthase Pks12"/>
    <property type="match status" value="1"/>
</dbReference>
<dbReference type="OrthoDB" id="4510809at2759"/>
<dbReference type="InterPro" id="IPR011032">
    <property type="entry name" value="GroES-like_sf"/>
</dbReference>
<evidence type="ECO:0000256" key="4">
    <source>
        <dbReference type="ARBA" id="ARBA00023268"/>
    </source>
</evidence>
<evidence type="ECO:0000256" key="2">
    <source>
        <dbReference type="ARBA" id="ARBA00022553"/>
    </source>
</evidence>
<keyword evidence="1" id="KW-0596">Phosphopantetheine</keyword>
<keyword evidence="3" id="KW-0808">Transferase</keyword>
<dbReference type="OMA" id="NSHIGPL"/>
<proteinExistence type="predicted"/>
<evidence type="ECO:0000259" key="5">
    <source>
        <dbReference type="SMART" id="SM00829"/>
    </source>
</evidence>
<dbReference type="InterPro" id="IPR013154">
    <property type="entry name" value="ADH-like_N"/>
</dbReference>
<evidence type="ECO:0000256" key="1">
    <source>
        <dbReference type="ARBA" id="ARBA00022450"/>
    </source>
</evidence>
<dbReference type="Proteomes" id="UP000054771">
    <property type="component" value="Unassembled WGS sequence"/>
</dbReference>
<accession>A0A0U5G0X8</accession>
<protein>
    <recommendedName>
        <fullName evidence="5">Enoyl reductase (ER) domain-containing protein</fullName>
    </recommendedName>
</protein>
<keyword evidence="4" id="KW-0511">Multifunctional enzyme</keyword>
<dbReference type="InterPro" id="IPR036291">
    <property type="entry name" value="NAD(P)-bd_dom_sf"/>
</dbReference>
<dbReference type="InterPro" id="IPR050091">
    <property type="entry name" value="PKS_NRPS_Biosynth_Enz"/>
</dbReference>
<gene>
    <name evidence="6" type="ORF">ASPCAL04229</name>
</gene>
<dbReference type="GO" id="GO:0004312">
    <property type="term" value="F:fatty acid synthase activity"/>
    <property type="evidence" value="ECO:0007669"/>
    <property type="project" value="TreeGrafter"/>
</dbReference>
<sequence>MCPEALLPPVSRLQETFRLSINLNQTIFLHIEYIELNGSLHVPRAAFDAAVTHELMGRSKPHSSGPKLIKDCPPLELTVGSVGILDSLEFTDDAAARAPLAPDEVEIQTHAIGINFQDALIALGQISDGPMGQECAGVVTRAGPDTLFQPGDRVVLAAGSTFRTFARGKVALGIPDDMPFTTGAAIPVQFATAWEAVHHLARTQKDETILVHAAAGGTGQAAIQIAQLHGATVFATVGSVAKREFLTKQYGIPDERIFYSRDASFVHGIKRATRGRGVDVVLNSLTGDGLLASMECLAPNGRFIEIGRKDIEYNSKLPMYALGRNMSFIVFDGSLLLSEHPSRSSSNLRKLVEMFSRGELRPVESLHVYDAGEVEKVLRMVQMGTSMGKFVLQVTPESQATLKIRPSFYMDAHATFVLAGGLGGTGRATARWMVERGAINLILLSRRGPRTGAALELVTDLRARGV</sequence>
<dbReference type="Gene3D" id="3.90.180.10">
    <property type="entry name" value="Medium-chain alcohol dehydrogenases, catalytic domain"/>
    <property type="match status" value="1"/>
</dbReference>
<dbReference type="PANTHER" id="PTHR43775:SF29">
    <property type="entry name" value="ASPERFURANONE POLYKETIDE SYNTHASE AFOG-RELATED"/>
    <property type="match status" value="1"/>
</dbReference>
<dbReference type="InterPro" id="IPR013968">
    <property type="entry name" value="PKS_KR"/>
</dbReference>
<name>A0A0U5G0X8_ASPCI</name>
<dbReference type="STRING" id="454130.A0A0U5G0X8"/>
<dbReference type="PANTHER" id="PTHR43775">
    <property type="entry name" value="FATTY ACID SYNTHASE"/>
    <property type="match status" value="1"/>
</dbReference>
<dbReference type="Pfam" id="PF13602">
    <property type="entry name" value="ADH_zinc_N_2"/>
    <property type="match status" value="1"/>
</dbReference>
<dbReference type="EMBL" id="CDMC01000003">
    <property type="protein sequence ID" value="CEL03071.1"/>
    <property type="molecule type" value="Genomic_DNA"/>
</dbReference>